<dbReference type="InterPro" id="IPR036291">
    <property type="entry name" value="NAD(P)-bd_dom_sf"/>
</dbReference>
<gene>
    <name evidence="4" type="ORF">B0H66DRAFT_614444</name>
</gene>
<comment type="similarity">
    <text evidence="1 3">Belongs to the short-chain dehydrogenases/reductases (SDR) family.</text>
</comment>
<dbReference type="AlphaFoldDB" id="A0AAE0LY35"/>
<evidence type="ECO:0000256" key="2">
    <source>
        <dbReference type="ARBA" id="ARBA00023002"/>
    </source>
</evidence>
<proteinExistence type="inferred from homology"/>
<dbReference type="EMBL" id="JAUEDM010000011">
    <property type="protein sequence ID" value="KAK3311870.1"/>
    <property type="molecule type" value="Genomic_DNA"/>
</dbReference>
<dbReference type="PANTHER" id="PTHR43976">
    <property type="entry name" value="SHORT CHAIN DEHYDROGENASE"/>
    <property type="match status" value="1"/>
</dbReference>
<dbReference type="Gene3D" id="3.40.50.720">
    <property type="entry name" value="NAD(P)-binding Rossmann-like Domain"/>
    <property type="match status" value="1"/>
</dbReference>
<dbReference type="GO" id="GO:0016491">
    <property type="term" value="F:oxidoreductase activity"/>
    <property type="evidence" value="ECO:0007669"/>
    <property type="project" value="UniProtKB-KW"/>
</dbReference>
<dbReference type="Proteomes" id="UP001283341">
    <property type="component" value="Unassembled WGS sequence"/>
</dbReference>
<evidence type="ECO:0000256" key="3">
    <source>
        <dbReference type="RuleBase" id="RU000363"/>
    </source>
</evidence>
<name>A0AAE0LY35_9PEZI</name>
<accession>A0AAE0LY35</accession>
<keyword evidence="2" id="KW-0560">Oxidoreductase</keyword>
<dbReference type="PRINTS" id="PR00080">
    <property type="entry name" value="SDRFAMILY"/>
</dbReference>
<dbReference type="SUPFAM" id="SSF51735">
    <property type="entry name" value="NAD(P)-binding Rossmann-fold domains"/>
    <property type="match status" value="1"/>
</dbReference>
<sequence>MTNYSFLVTGASSGLGLEAATKALEAGHSVVATVRDPTAAARNHPEIKSLGGSWIQLDVTHRDTKDHMATVVREKGVNVLVNNAGYGLLGSLEDTAEDEFISQIDTNLFGMMRCIKGALPHFRSLGGATIVNIGSIDNLTPFPACTAYSASKLAVKGLTETLTLEVGSAGIRVKPEAGMAEAYAGSAVDVTVSFLADLAGKQPGDPALAAKRIVELVDGTGLTAGLSEKGYGKCLRVPLGSDSFKAFTAKIESLDEVESSLESFASSTDFTQG</sequence>
<reference evidence="4" key="1">
    <citation type="journal article" date="2023" name="Mol. Phylogenet. Evol.">
        <title>Genome-scale phylogeny and comparative genomics of the fungal order Sordariales.</title>
        <authorList>
            <person name="Hensen N."/>
            <person name="Bonometti L."/>
            <person name="Westerberg I."/>
            <person name="Brannstrom I.O."/>
            <person name="Guillou S."/>
            <person name="Cros-Aarteil S."/>
            <person name="Calhoun S."/>
            <person name="Haridas S."/>
            <person name="Kuo A."/>
            <person name="Mondo S."/>
            <person name="Pangilinan J."/>
            <person name="Riley R."/>
            <person name="LaButti K."/>
            <person name="Andreopoulos B."/>
            <person name="Lipzen A."/>
            <person name="Chen C."/>
            <person name="Yan M."/>
            <person name="Daum C."/>
            <person name="Ng V."/>
            <person name="Clum A."/>
            <person name="Steindorff A."/>
            <person name="Ohm R.A."/>
            <person name="Martin F."/>
            <person name="Silar P."/>
            <person name="Natvig D.O."/>
            <person name="Lalanne C."/>
            <person name="Gautier V."/>
            <person name="Ament-Velasquez S.L."/>
            <person name="Kruys A."/>
            <person name="Hutchinson M.I."/>
            <person name="Powell A.J."/>
            <person name="Barry K."/>
            <person name="Miller A.N."/>
            <person name="Grigoriev I.V."/>
            <person name="Debuchy R."/>
            <person name="Gladieux P."/>
            <person name="Hiltunen Thoren M."/>
            <person name="Johannesson H."/>
        </authorList>
    </citation>
    <scope>NUCLEOTIDE SEQUENCE</scope>
    <source>
        <strain evidence="4">CBS 118394</strain>
    </source>
</reference>
<dbReference type="InterPro" id="IPR002347">
    <property type="entry name" value="SDR_fam"/>
</dbReference>
<evidence type="ECO:0000256" key="1">
    <source>
        <dbReference type="ARBA" id="ARBA00006484"/>
    </source>
</evidence>
<comment type="caution">
    <text evidence="4">The sequence shown here is derived from an EMBL/GenBank/DDBJ whole genome shotgun (WGS) entry which is preliminary data.</text>
</comment>
<evidence type="ECO:0000313" key="5">
    <source>
        <dbReference type="Proteomes" id="UP001283341"/>
    </source>
</evidence>
<dbReference type="Pfam" id="PF00106">
    <property type="entry name" value="adh_short"/>
    <property type="match status" value="1"/>
</dbReference>
<protein>
    <submittedName>
        <fullName evidence="4">Uncharacterized protein</fullName>
    </submittedName>
</protein>
<dbReference type="InterPro" id="IPR051911">
    <property type="entry name" value="SDR_oxidoreductase"/>
</dbReference>
<dbReference type="PRINTS" id="PR00081">
    <property type="entry name" value="GDHRDH"/>
</dbReference>
<reference evidence="4" key="2">
    <citation type="submission" date="2023-06" db="EMBL/GenBank/DDBJ databases">
        <authorList>
            <consortium name="Lawrence Berkeley National Laboratory"/>
            <person name="Haridas S."/>
            <person name="Hensen N."/>
            <person name="Bonometti L."/>
            <person name="Westerberg I."/>
            <person name="Brannstrom I.O."/>
            <person name="Guillou S."/>
            <person name="Cros-Aarteil S."/>
            <person name="Calhoun S."/>
            <person name="Kuo A."/>
            <person name="Mondo S."/>
            <person name="Pangilinan J."/>
            <person name="Riley R."/>
            <person name="Labutti K."/>
            <person name="Andreopoulos B."/>
            <person name="Lipzen A."/>
            <person name="Chen C."/>
            <person name="Yanf M."/>
            <person name="Daum C."/>
            <person name="Ng V."/>
            <person name="Clum A."/>
            <person name="Steindorff A."/>
            <person name="Ohm R."/>
            <person name="Martin F."/>
            <person name="Silar P."/>
            <person name="Natvig D."/>
            <person name="Lalanne C."/>
            <person name="Gautier V."/>
            <person name="Ament-Velasquez S.L."/>
            <person name="Kruys A."/>
            <person name="Hutchinson M.I."/>
            <person name="Powell A.J."/>
            <person name="Barry K."/>
            <person name="Miller A.N."/>
            <person name="Grigoriev I.V."/>
            <person name="Debuchy R."/>
            <person name="Gladieux P."/>
            <person name="Thoren M.H."/>
            <person name="Johannesson H."/>
        </authorList>
    </citation>
    <scope>NUCLEOTIDE SEQUENCE</scope>
    <source>
        <strain evidence="4">CBS 118394</strain>
    </source>
</reference>
<keyword evidence="5" id="KW-1185">Reference proteome</keyword>
<evidence type="ECO:0000313" key="4">
    <source>
        <dbReference type="EMBL" id="KAK3311870.1"/>
    </source>
</evidence>
<organism evidence="4 5">
    <name type="scientific">Apodospora peruviana</name>
    <dbReference type="NCBI Taxonomy" id="516989"/>
    <lineage>
        <taxon>Eukaryota</taxon>
        <taxon>Fungi</taxon>
        <taxon>Dikarya</taxon>
        <taxon>Ascomycota</taxon>
        <taxon>Pezizomycotina</taxon>
        <taxon>Sordariomycetes</taxon>
        <taxon>Sordariomycetidae</taxon>
        <taxon>Sordariales</taxon>
        <taxon>Lasiosphaeriaceae</taxon>
        <taxon>Apodospora</taxon>
    </lineage>
</organism>
<dbReference type="PANTHER" id="PTHR43976:SF16">
    <property type="entry name" value="SHORT-CHAIN DEHYDROGENASE_REDUCTASE FAMILY PROTEIN"/>
    <property type="match status" value="1"/>
</dbReference>